<keyword evidence="3" id="KW-0804">Transcription</keyword>
<dbReference type="InterPro" id="IPR000843">
    <property type="entry name" value="HTH_LacI"/>
</dbReference>
<proteinExistence type="predicted"/>
<dbReference type="PANTHER" id="PTHR30146:SF145">
    <property type="entry name" value="RIBOSE OPERON REPRESSOR"/>
    <property type="match status" value="1"/>
</dbReference>
<dbReference type="CDD" id="cd06267">
    <property type="entry name" value="PBP1_LacI_sugar_binding-like"/>
    <property type="match status" value="1"/>
</dbReference>
<dbReference type="SMART" id="SM00354">
    <property type="entry name" value="HTH_LACI"/>
    <property type="match status" value="1"/>
</dbReference>
<dbReference type="InterPro" id="IPR028082">
    <property type="entry name" value="Peripla_BP_I"/>
</dbReference>
<dbReference type="InterPro" id="IPR046335">
    <property type="entry name" value="LacI/GalR-like_sensor"/>
</dbReference>
<dbReference type="Gene3D" id="1.10.260.40">
    <property type="entry name" value="lambda repressor-like DNA-binding domains"/>
    <property type="match status" value="1"/>
</dbReference>
<dbReference type="PROSITE" id="PS00356">
    <property type="entry name" value="HTH_LACI_1"/>
    <property type="match status" value="1"/>
</dbReference>
<evidence type="ECO:0000313" key="6">
    <source>
        <dbReference type="Proteomes" id="UP000708298"/>
    </source>
</evidence>
<reference evidence="5" key="2">
    <citation type="submission" date="2021-01" db="EMBL/GenBank/DDBJ databases">
        <authorList>
            <person name="Mieszkin S."/>
            <person name="Pouder E."/>
            <person name="Alain K."/>
        </authorList>
    </citation>
    <scope>NUCLEOTIDE SEQUENCE</scope>
    <source>
        <strain evidence="5">HW T2.11</strain>
    </source>
</reference>
<dbReference type="InterPro" id="IPR010982">
    <property type="entry name" value="Lambda_DNA-bd_dom_sf"/>
</dbReference>
<dbReference type="Gene3D" id="3.40.50.2300">
    <property type="match status" value="2"/>
</dbReference>
<reference evidence="5" key="1">
    <citation type="journal article" date="2021" name="Microorganisms">
        <title>Acidisoma silvae sp. nov. and Acidisomacellulosilytica sp. nov., Two Acidophilic Bacteria Isolated from Decaying Wood, Hydrolyzing Cellulose and Producing Poly-3-hydroxybutyrate.</title>
        <authorList>
            <person name="Mieszkin S."/>
            <person name="Pouder E."/>
            <person name="Uroz S."/>
            <person name="Simon-Colin C."/>
            <person name="Alain K."/>
        </authorList>
    </citation>
    <scope>NUCLEOTIDE SEQUENCE</scope>
    <source>
        <strain evidence="5">HW T2.11</strain>
    </source>
</reference>
<feature type="domain" description="HTH lacI-type" evidence="4">
    <location>
        <begin position="8"/>
        <end position="62"/>
    </location>
</feature>
<dbReference type="EMBL" id="JAESVB010000001">
    <property type="protein sequence ID" value="MCB8874228.1"/>
    <property type="molecule type" value="Genomic_DNA"/>
</dbReference>
<dbReference type="RefSeq" id="WP_227319877.1">
    <property type="nucleotide sequence ID" value="NZ_JAESVB010000001.1"/>
</dbReference>
<accession>A0A963YNM1</accession>
<evidence type="ECO:0000259" key="4">
    <source>
        <dbReference type="PROSITE" id="PS50932"/>
    </source>
</evidence>
<keyword evidence="1" id="KW-0805">Transcription regulation</keyword>
<evidence type="ECO:0000256" key="1">
    <source>
        <dbReference type="ARBA" id="ARBA00023015"/>
    </source>
</evidence>
<dbReference type="AlphaFoldDB" id="A0A963YNM1"/>
<dbReference type="GO" id="GO:0000976">
    <property type="term" value="F:transcription cis-regulatory region binding"/>
    <property type="evidence" value="ECO:0007669"/>
    <property type="project" value="TreeGrafter"/>
</dbReference>
<dbReference type="Proteomes" id="UP000708298">
    <property type="component" value="Unassembled WGS sequence"/>
</dbReference>
<dbReference type="CDD" id="cd01392">
    <property type="entry name" value="HTH_LacI"/>
    <property type="match status" value="1"/>
</dbReference>
<dbReference type="PANTHER" id="PTHR30146">
    <property type="entry name" value="LACI-RELATED TRANSCRIPTIONAL REPRESSOR"/>
    <property type="match status" value="1"/>
</dbReference>
<dbReference type="PROSITE" id="PS50932">
    <property type="entry name" value="HTH_LACI_2"/>
    <property type="match status" value="1"/>
</dbReference>
<evidence type="ECO:0000256" key="3">
    <source>
        <dbReference type="ARBA" id="ARBA00023163"/>
    </source>
</evidence>
<evidence type="ECO:0000256" key="2">
    <source>
        <dbReference type="ARBA" id="ARBA00023125"/>
    </source>
</evidence>
<organism evidence="5 6">
    <name type="scientific">Acidisoma silvae</name>
    <dbReference type="NCBI Taxonomy" id="2802396"/>
    <lineage>
        <taxon>Bacteria</taxon>
        <taxon>Pseudomonadati</taxon>
        <taxon>Pseudomonadota</taxon>
        <taxon>Alphaproteobacteria</taxon>
        <taxon>Acetobacterales</taxon>
        <taxon>Acidocellaceae</taxon>
        <taxon>Acidisoma</taxon>
    </lineage>
</organism>
<keyword evidence="6" id="KW-1185">Reference proteome</keyword>
<keyword evidence="2 5" id="KW-0238">DNA-binding</keyword>
<sequence length="357" mass="38480">MTNRPPAPTMKDVAQQAGVSTATVSAVINDSSFVSEPLKAKVRATIAALNYAPSRLARSLRTQTTGLVGLIVADITNPYFTQLVRSVGALLQGEGYSLLLCETDHDPVRETEALQLLAAQGVDGVILAPTAPAETYARGIARDFPRPIVMVDRALPKLPFDSVVIDNRAAAMEITDYILSLGHRRVGIVSGGLHLAAMEERLEGFRAALTAKGIGLLPDDIIYADLRQEGARILCRERLAGPDRPSALFVSNNHMVIGAMRALADLGLHCPDDISVAAIDDFPWTEAFAPRLTVQAQPIEDIADHAARLLLRRMSSPRGQPPAPERVVLQARLIIRDSCARLKTADKLPIKRRSASG</sequence>
<dbReference type="Pfam" id="PF00356">
    <property type="entry name" value="LacI"/>
    <property type="match status" value="1"/>
</dbReference>
<evidence type="ECO:0000313" key="5">
    <source>
        <dbReference type="EMBL" id="MCB8874228.1"/>
    </source>
</evidence>
<dbReference type="SUPFAM" id="SSF53822">
    <property type="entry name" value="Periplasmic binding protein-like I"/>
    <property type="match status" value="1"/>
</dbReference>
<dbReference type="PRINTS" id="PR00036">
    <property type="entry name" value="HTHLACI"/>
</dbReference>
<protein>
    <submittedName>
        <fullName evidence="5">LacI family DNA-binding transcriptional regulator</fullName>
    </submittedName>
</protein>
<name>A0A963YNM1_9PROT</name>
<dbReference type="Pfam" id="PF13377">
    <property type="entry name" value="Peripla_BP_3"/>
    <property type="match status" value="1"/>
</dbReference>
<comment type="caution">
    <text evidence="5">The sequence shown here is derived from an EMBL/GenBank/DDBJ whole genome shotgun (WGS) entry which is preliminary data.</text>
</comment>
<gene>
    <name evidence="5" type="ORF">ASILVAE211_03460</name>
</gene>
<dbReference type="SUPFAM" id="SSF47413">
    <property type="entry name" value="lambda repressor-like DNA-binding domains"/>
    <property type="match status" value="1"/>
</dbReference>
<dbReference type="GO" id="GO:0003700">
    <property type="term" value="F:DNA-binding transcription factor activity"/>
    <property type="evidence" value="ECO:0007669"/>
    <property type="project" value="TreeGrafter"/>
</dbReference>